<feature type="binding site" evidence="6">
    <location>
        <position position="222"/>
    </location>
    <ligand>
        <name>(2E)-4-hydroxy-3-methylbut-2-enyl diphosphate</name>
        <dbReference type="ChEBI" id="CHEBI:128753"/>
    </ligand>
</feature>
<dbReference type="UniPathway" id="UPA00059">
    <property type="reaction ID" value="UER00105"/>
</dbReference>
<keyword evidence="2 6" id="KW-0479">Metal-binding</keyword>
<dbReference type="UniPathway" id="UPA00056">
    <property type="reaction ID" value="UER00097"/>
</dbReference>
<dbReference type="InterPro" id="IPR003029">
    <property type="entry name" value="S1_domain"/>
</dbReference>
<dbReference type="GO" id="GO:0005737">
    <property type="term" value="C:cytoplasm"/>
    <property type="evidence" value="ECO:0007669"/>
    <property type="project" value="UniProtKB-ARBA"/>
</dbReference>
<evidence type="ECO:0000256" key="7">
    <source>
        <dbReference type="SAM" id="MobiDB-lite"/>
    </source>
</evidence>
<feature type="binding site" evidence="6">
    <location>
        <position position="192"/>
    </location>
    <ligand>
        <name>[4Fe-4S] cluster</name>
        <dbReference type="ChEBI" id="CHEBI:49883"/>
    </ligand>
</feature>
<dbReference type="CDD" id="cd04465">
    <property type="entry name" value="S1_RPS1_repeat_ec2_hs2"/>
    <property type="match status" value="1"/>
</dbReference>
<organism evidence="9 10">
    <name type="scientific">Thermoclostridium stercorarium subsp. thermolacticum DSM 2910</name>
    <dbReference type="NCBI Taxonomy" id="1121336"/>
    <lineage>
        <taxon>Bacteria</taxon>
        <taxon>Bacillati</taxon>
        <taxon>Bacillota</taxon>
        <taxon>Clostridia</taxon>
        <taxon>Eubacteriales</taxon>
        <taxon>Oscillospiraceae</taxon>
        <taxon>Thermoclostridium</taxon>
    </lineage>
</organism>
<feature type="region of interest" description="Disordered" evidence="7">
    <location>
        <begin position="640"/>
        <end position="664"/>
    </location>
</feature>
<dbReference type="NCBIfam" id="NF005208">
    <property type="entry name" value="PRK06676.1"/>
    <property type="match status" value="1"/>
</dbReference>
<dbReference type="GO" id="GO:0050992">
    <property type="term" value="P:dimethylallyl diphosphate biosynthetic process"/>
    <property type="evidence" value="ECO:0007669"/>
    <property type="project" value="UniProtKB-UniRule"/>
</dbReference>
<dbReference type="GO" id="GO:0051745">
    <property type="term" value="F:4-hydroxy-3-methylbut-2-enyl diphosphate reductase activity"/>
    <property type="evidence" value="ECO:0007669"/>
    <property type="project" value="UniProtKB-UniRule"/>
</dbReference>
<feature type="domain" description="S1 motif" evidence="8">
    <location>
        <begin position="394"/>
        <end position="460"/>
    </location>
</feature>
<dbReference type="GO" id="GO:0019288">
    <property type="term" value="P:isopentenyl diphosphate biosynthetic process, methylerythritol 4-phosphate pathway"/>
    <property type="evidence" value="ECO:0007669"/>
    <property type="project" value="UniProtKB-UniRule"/>
</dbReference>
<reference evidence="9 10" key="1">
    <citation type="submission" date="2016-02" db="EMBL/GenBank/DDBJ databases">
        <title>Comparison of Clostridium stercorarium subspecies using comparative genomics and transcriptomics.</title>
        <authorList>
            <person name="Schellenberg J."/>
            <person name="Thallinger G."/>
            <person name="Levin D.B."/>
            <person name="Zhang X."/>
            <person name="Alvare G."/>
            <person name="Fristensky B."/>
            <person name="Sparling R."/>
        </authorList>
    </citation>
    <scope>NUCLEOTIDE SEQUENCE [LARGE SCALE GENOMIC DNA]</scope>
    <source>
        <strain evidence="9 10">DSM 2910</strain>
    </source>
</reference>
<evidence type="ECO:0000259" key="8">
    <source>
        <dbReference type="PROSITE" id="PS50126"/>
    </source>
</evidence>
<evidence type="ECO:0000256" key="4">
    <source>
        <dbReference type="ARBA" id="ARBA00023014"/>
    </source>
</evidence>
<evidence type="ECO:0000313" key="10">
    <source>
        <dbReference type="Proteomes" id="UP000092971"/>
    </source>
</evidence>
<keyword evidence="1 6" id="KW-0004">4Fe-4S</keyword>
<dbReference type="PROSITE" id="PS50126">
    <property type="entry name" value="S1"/>
    <property type="match status" value="4"/>
</dbReference>
<keyword evidence="6" id="KW-0560">Oxidoreductase</keyword>
<feature type="binding site" evidence="6">
    <location>
        <position position="220"/>
    </location>
    <ligand>
        <name>isopentenyl diphosphate</name>
        <dbReference type="ChEBI" id="CHEBI:128769"/>
    </ligand>
</feature>
<proteinExistence type="inferred from homology"/>
<accession>A0A1B1YDM8</accession>
<evidence type="ECO:0000256" key="1">
    <source>
        <dbReference type="ARBA" id="ARBA00022485"/>
    </source>
</evidence>
<feature type="binding site" evidence="6">
    <location>
        <position position="125"/>
    </location>
    <ligand>
        <name>dimethylallyl diphosphate</name>
        <dbReference type="ChEBI" id="CHEBI:57623"/>
    </ligand>
</feature>
<comment type="cofactor">
    <cofactor evidence="6">
        <name>[4Fe-4S] cluster</name>
        <dbReference type="ChEBI" id="CHEBI:49883"/>
    </cofactor>
    <text evidence="6">Binds 1 [4Fe-4S] cluster per subunit.</text>
</comment>
<feature type="binding site" evidence="6">
    <location>
        <position position="125"/>
    </location>
    <ligand>
        <name>isopentenyl diphosphate</name>
        <dbReference type="ChEBI" id="CHEBI:128769"/>
    </ligand>
</feature>
<feature type="binding site" evidence="6">
    <location>
        <position position="125"/>
    </location>
    <ligand>
        <name>(2E)-4-hydroxy-3-methylbut-2-enyl diphosphate</name>
        <dbReference type="ChEBI" id="CHEBI:128753"/>
    </ligand>
</feature>
<dbReference type="EC" id="1.17.7.4" evidence="6"/>
<name>A0A1B1YDM8_THEST</name>
<keyword evidence="6" id="KW-0414">Isoprene biosynthesis</keyword>
<dbReference type="SMART" id="SM00316">
    <property type="entry name" value="S1"/>
    <property type="match status" value="4"/>
</dbReference>
<feature type="binding site" evidence="6">
    <location>
        <position position="264"/>
    </location>
    <ligand>
        <name>(2E)-4-hydroxy-3-methylbut-2-enyl diphosphate</name>
        <dbReference type="ChEBI" id="CHEBI:128753"/>
    </ligand>
</feature>
<comment type="function">
    <text evidence="5">Binds mRNA; thus facilitating recognition of the initiation point. It is needed to translate mRNA with a short Shine-Dalgarno (SD) purine-rich sequence.</text>
</comment>
<dbReference type="Gene3D" id="3.40.1010.20">
    <property type="entry name" value="4-hydroxy-3-methylbut-2-enyl diphosphate reductase, catalytic domain"/>
    <property type="match status" value="2"/>
</dbReference>
<dbReference type="Proteomes" id="UP000092971">
    <property type="component" value="Chromosome"/>
</dbReference>
<feature type="binding site" evidence="6">
    <location>
        <position position="264"/>
    </location>
    <ligand>
        <name>dimethylallyl diphosphate</name>
        <dbReference type="ChEBI" id="CHEBI:57623"/>
    </ligand>
</feature>
<dbReference type="NCBIfam" id="TIGR00216">
    <property type="entry name" value="ispH_lytB"/>
    <property type="match status" value="1"/>
</dbReference>
<feature type="binding site" evidence="6">
    <location>
        <position position="264"/>
    </location>
    <ligand>
        <name>isopentenyl diphosphate</name>
        <dbReference type="ChEBI" id="CHEBI:128769"/>
    </ligand>
</feature>
<dbReference type="InterPro" id="IPR012340">
    <property type="entry name" value="NA-bd_OB-fold"/>
</dbReference>
<gene>
    <name evidence="6" type="primary">ispH</name>
    <name evidence="9" type="ORF">CSTERTH_07380</name>
</gene>
<feature type="binding site" evidence="6">
    <location>
        <position position="42"/>
    </location>
    <ligand>
        <name>(2E)-4-hydroxy-3-methylbut-2-enyl diphosphate</name>
        <dbReference type="ChEBI" id="CHEBI:128753"/>
    </ligand>
</feature>
<comment type="pathway">
    <text evidence="6">Isoprenoid biosynthesis; dimethylallyl diphosphate biosynthesis; dimethylallyl diphosphate from (2E)-4-hydroxy-3-methylbutenyl diphosphate: step 1/1.</text>
</comment>
<dbReference type="GO" id="GO:0016114">
    <property type="term" value="P:terpenoid biosynthetic process"/>
    <property type="evidence" value="ECO:0007669"/>
    <property type="project" value="UniProtKB-UniRule"/>
</dbReference>
<evidence type="ECO:0000256" key="5">
    <source>
        <dbReference type="ARBA" id="ARBA00025604"/>
    </source>
</evidence>
<evidence type="ECO:0000256" key="3">
    <source>
        <dbReference type="ARBA" id="ARBA00023004"/>
    </source>
</evidence>
<feature type="domain" description="S1 motif" evidence="8">
    <location>
        <begin position="481"/>
        <end position="549"/>
    </location>
</feature>
<evidence type="ECO:0000256" key="6">
    <source>
        <dbReference type="HAMAP-Rule" id="MF_00191"/>
    </source>
</evidence>
<feature type="binding site" evidence="6">
    <location>
        <position position="97"/>
    </location>
    <ligand>
        <name>[4Fe-4S] cluster</name>
        <dbReference type="ChEBI" id="CHEBI:49883"/>
    </ligand>
</feature>
<feature type="domain" description="S1 motif" evidence="8">
    <location>
        <begin position="566"/>
        <end position="635"/>
    </location>
</feature>
<dbReference type="Gene3D" id="3.40.50.11270">
    <property type="match status" value="1"/>
</dbReference>
<protein>
    <recommendedName>
        <fullName evidence="6">4-hydroxy-3-methylbut-2-enyl diphosphate reductase</fullName>
        <shortName evidence="6">HMBPP reductase</shortName>
        <ecNumber evidence="6">1.17.7.4</ecNumber>
    </recommendedName>
</protein>
<evidence type="ECO:0000313" key="9">
    <source>
        <dbReference type="EMBL" id="ANW98857.1"/>
    </source>
</evidence>
<feature type="binding site" evidence="6">
    <location>
        <position position="221"/>
    </location>
    <ligand>
        <name>isopentenyl diphosphate</name>
        <dbReference type="ChEBI" id="CHEBI:128769"/>
    </ligand>
</feature>
<feature type="binding site" evidence="6">
    <location>
        <position position="75"/>
    </location>
    <ligand>
        <name>dimethylallyl diphosphate</name>
        <dbReference type="ChEBI" id="CHEBI:57623"/>
    </ligand>
</feature>
<comment type="similarity">
    <text evidence="6">Belongs to the IspH family.</text>
</comment>
<evidence type="ECO:0000256" key="2">
    <source>
        <dbReference type="ARBA" id="ARBA00022723"/>
    </source>
</evidence>
<dbReference type="EMBL" id="CP014672">
    <property type="protein sequence ID" value="ANW98857.1"/>
    <property type="molecule type" value="Genomic_DNA"/>
</dbReference>
<dbReference type="FunFam" id="2.40.50.140:FF:000103">
    <property type="entry name" value="protein RRP5 homolog"/>
    <property type="match status" value="1"/>
</dbReference>
<feature type="domain" description="S1 motif" evidence="8">
    <location>
        <begin position="307"/>
        <end position="376"/>
    </location>
</feature>
<feature type="binding site" evidence="6">
    <location>
        <position position="42"/>
    </location>
    <ligand>
        <name>dimethylallyl diphosphate</name>
        <dbReference type="ChEBI" id="CHEBI:57623"/>
    </ligand>
</feature>
<feature type="binding site" evidence="6">
    <location>
        <position position="164"/>
    </location>
    <ligand>
        <name>(2E)-4-hydroxy-3-methylbut-2-enyl diphosphate</name>
        <dbReference type="ChEBI" id="CHEBI:128753"/>
    </ligand>
</feature>
<feature type="binding site" evidence="6">
    <location>
        <position position="222"/>
    </location>
    <ligand>
        <name>isopentenyl diphosphate</name>
        <dbReference type="ChEBI" id="CHEBI:128769"/>
    </ligand>
</feature>
<dbReference type="InterPro" id="IPR035104">
    <property type="entry name" value="Ribosomal_protein_S1-like"/>
</dbReference>
<dbReference type="OrthoDB" id="9804077at2"/>
<dbReference type="NCBIfam" id="NF002187">
    <property type="entry name" value="PRK01045.1-1"/>
    <property type="match status" value="1"/>
</dbReference>
<dbReference type="Pfam" id="PF02401">
    <property type="entry name" value="LYTB"/>
    <property type="match status" value="1"/>
</dbReference>
<dbReference type="CDD" id="cd05687">
    <property type="entry name" value="S1_RPS1_repeat_ec1_hs1"/>
    <property type="match status" value="1"/>
</dbReference>
<dbReference type="NCBIfam" id="NF000907">
    <property type="entry name" value="PRK00087.1"/>
    <property type="match status" value="1"/>
</dbReference>
<dbReference type="PRINTS" id="PR00681">
    <property type="entry name" value="RIBOSOMALS1"/>
</dbReference>
<feature type="binding site" evidence="6">
    <location>
        <position position="222"/>
    </location>
    <ligand>
        <name>dimethylallyl diphosphate</name>
        <dbReference type="ChEBI" id="CHEBI:57623"/>
    </ligand>
</feature>
<feature type="binding site" evidence="6">
    <location>
        <position position="42"/>
    </location>
    <ligand>
        <name>isopentenyl diphosphate</name>
        <dbReference type="ChEBI" id="CHEBI:128769"/>
    </ligand>
</feature>
<dbReference type="HAMAP" id="MF_00191">
    <property type="entry name" value="IspH"/>
    <property type="match status" value="1"/>
</dbReference>
<sequence>MAEIIVAKTAGFCFGVDNAVKLAFRISEENPGNTSTLGEIIHNRQVMEELAQRGVKVVESPDELKEGEHVIIRAHGIGEAVYNELKKRNVIIHDATCPYVKRIHKLVRQKHAEGCTIIIVGDRNHPEIIGVNGWCDNRAYVVSSIEEVDLLPDISGPICVFAQTTMKQEKFDGIYEAVKKKFANTQKFDTICNATEVRQREAREISGTVDMMIVIGGKNSSNTQKLFEICSENCPLTFKIETVADLPPLDIKNINTIGITAGASTPDWVIREVIETMEENLRNQEQEMSFKEAFEAYESETGDLRAGEIVKGRIIGYNTSEVFVDLGYKSDGTIPLEEFLDDPDFDPEKDLKEGDEILVYITRVNDMEGTVSLSKRKVDLIYGMEEIEKAYNEKKPLEAVVKEVVNGGVVANYKGIRVFIPASQISDQYVKDLNQFLNKKVKFEVLELSKNKRRVVGSRKNVLEKEKAQKLEEFWNNIEIGKEYTGTVKSLTNFGAFIDLGAVDGLVHISELSWKKVNKPSDILKVGQTVKARVIGFDKEKQKVSLSLKRPEDNPWYNIEKKYSVGDVVEGKIIRLVPFGAFVELEEGVEGLVHISQISNVHLAKPDEVLSVGQVVKMKVLEVNPELKKISLSIREVEPLDPKRAGGNNNEAAAENTEDIPTSHVEELKTTIADFIKE</sequence>
<feature type="binding site" evidence="6">
    <location>
        <position position="75"/>
    </location>
    <ligand>
        <name>isopentenyl diphosphate</name>
        <dbReference type="ChEBI" id="CHEBI:128769"/>
    </ligand>
</feature>
<feature type="binding site" evidence="6">
    <location>
        <position position="220"/>
    </location>
    <ligand>
        <name>(2E)-4-hydroxy-3-methylbut-2-enyl diphosphate</name>
        <dbReference type="ChEBI" id="CHEBI:128753"/>
    </ligand>
</feature>
<keyword evidence="3 6" id="KW-0408">Iron</keyword>
<dbReference type="RefSeq" id="WP_065820808.1">
    <property type="nucleotide sequence ID" value="NZ_CP014672.1"/>
</dbReference>
<dbReference type="GO" id="GO:0003729">
    <property type="term" value="F:mRNA binding"/>
    <property type="evidence" value="ECO:0007669"/>
    <property type="project" value="UniProtKB-ARBA"/>
</dbReference>
<dbReference type="GO" id="GO:0051539">
    <property type="term" value="F:4 iron, 4 sulfur cluster binding"/>
    <property type="evidence" value="ECO:0007669"/>
    <property type="project" value="UniProtKB-UniRule"/>
</dbReference>
<feature type="binding site" evidence="6">
    <location>
        <position position="221"/>
    </location>
    <ligand>
        <name>(2E)-4-hydroxy-3-methylbut-2-enyl diphosphate</name>
        <dbReference type="ChEBI" id="CHEBI:128753"/>
    </ligand>
</feature>
<dbReference type="Gene3D" id="2.40.50.140">
    <property type="entry name" value="Nucleic acid-binding proteins"/>
    <property type="match status" value="4"/>
</dbReference>
<comment type="catalytic activity">
    <reaction evidence="6">
        <text>dimethylallyl diphosphate + 2 oxidized [2Fe-2S]-[ferredoxin] + H2O = (2E)-4-hydroxy-3-methylbut-2-enyl diphosphate + 2 reduced [2Fe-2S]-[ferredoxin] + 2 H(+)</text>
        <dbReference type="Rhea" id="RHEA:24825"/>
        <dbReference type="Rhea" id="RHEA-COMP:10000"/>
        <dbReference type="Rhea" id="RHEA-COMP:10001"/>
        <dbReference type="ChEBI" id="CHEBI:15377"/>
        <dbReference type="ChEBI" id="CHEBI:15378"/>
        <dbReference type="ChEBI" id="CHEBI:33737"/>
        <dbReference type="ChEBI" id="CHEBI:33738"/>
        <dbReference type="ChEBI" id="CHEBI:57623"/>
        <dbReference type="ChEBI" id="CHEBI:128753"/>
        <dbReference type="EC" id="1.17.7.4"/>
    </reaction>
</comment>
<dbReference type="CDD" id="cd05688">
    <property type="entry name" value="S1_RPS1_repeat_ec3"/>
    <property type="match status" value="1"/>
</dbReference>
<dbReference type="Pfam" id="PF00575">
    <property type="entry name" value="S1"/>
    <property type="match status" value="4"/>
</dbReference>
<dbReference type="FunFam" id="2.40.50.140:FF:000051">
    <property type="entry name" value="RNA-binding transcriptional accessory protein"/>
    <property type="match status" value="1"/>
</dbReference>
<comment type="function">
    <text evidence="6">Catalyzes the conversion of 1-hydroxy-2-methyl-2-(E)-butenyl 4-diphosphate (HMBPP) into a mixture of isopentenyl diphosphate (IPP) and dimethylallyl diphosphate (DMAPP). Acts in the terminal step of the DOXP/MEP pathway for isoprenoid precursor biosynthesis.</text>
</comment>
<comment type="catalytic activity">
    <reaction evidence="6">
        <text>isopentenyl diphosphate + 2 oxidized [2Fe-2S]-[ferredoxin] + H2O = (2E)-4-hydroxy-3-methylbut-2-enyl diphosphate + 2 reduced [2Fe-2S]-[ferredoxin] + 2 H(+)</text>
        <dbReference type="Rhea" id="RHEA:24488"/>
        <dbReference type="Rhea" id="RHEA-COMP:10000"/>
        <dbReference type="Rhea" id="RHEA-COMP:10001"/>
        <dbReference type="ChEBI" id="CHEBI:15377"/>
        <dbReference type="ChEBI" id="CHEBI:15378"/>
        <dbReference type="ChEBI" id="CHEBI:33737"/>
        <dbReference type="ChEBI" id="CHEBI:33738"/>
        <dbReference type="ChEBI" id="CHEBI:128753"/>
        <dbReference type="ChEBI" id="CHEBI:128769"/>
        <dbReference type="EC" id="1.17.7.4"/>
    </reaction>
</comment>
<dbReference type="PANTHER" id="PTHR30426">
    <property type="entry name" value="4-HYDROXY-3-METHYLBUT-2-ENYL DIPHOSPHATE REDUCTASE"/>
    <property type="match status" value="1"/>
</dbReference>
<keyword evidence="4 6" id="KW-0411">Iron-sulfur</keyword>
<dbReference type="AlphaFoldDB" id="A0A1B1YDM8"/>
<feature type="binding site" evidence="6">
    <location>
        <position position="221"/>
    </location>
    <ligand>
        <name>dimethylallyl diphosphate</name>
        <dbReference type="ChEBI" id="CHEBI:57623"/>
    </ligand>
</feature>
<comment type="pathway">
    <text evidence="6">Isoprenoid biosynthesis; isopentenyl diphosphate biosynthesis via DXP pathway; isopentenyl diphosphate from 1-deoxy-D-xylulose 5-phosphate: step 6/6.</text>
</comment>
<feature type="binding site" evidence="6">
    <location>
        <position position="75"/>
    </location>
    <ligand>
        <name>(2E)-4-hydroxy-3-methylbut-2-enyl diphosphate</name>
        <dbReference type="ChEBI" id="CHEBI:128753"/>
    </ligand>
</feature>
<dbReference type="SUPFAM" id="SSF50249">
    <property type="entry name" value="Nucleic acid-binding proteins"/>
    <property type="match status" value="4"/>
</dbReference>
<dbReference type="CDD" id="cd13944">
    <property type="entry name" value="lytB_ispH"/>
    <property type="match status" value="1"/>
</dbReference>
<feature type="active site" description="Proton donor" evidence="6">
    <location>
        <position position="127"/>
    </location>
</feature>
<feature type="binding site" evidence="6">
    <location>
        <position position="13"/>
    </location>
    <ligand>
        <name>[4Fe-4S] cluster</name>
        <dbReference type="ChEBI" id="CHEBI:49883"/>
    </ligand>
</feature>
<dbReference type="InterPro" id="IPR003451">
    <property type="entry name" value="LytB/IspH"/>
</dbReference>
<feature type="binding site" evidence="6">
    <location>
        <position position="220"/>
    </location>
    <ligand>
        <name>dimethylallyl diphosphate</name>
        <dbReference type="ChEBI" id="CHEBI:57623"/>
    </ligand>
</feature>
<feature type="compositionally biased region" description="Low complexity" evidence="7">
    <location>
        <begin position="645"/>
        <end position="655"/>
    </location>
</feature>
<dbReference type="GO" id="GO:0046872">
    <property type="term" value="F:metal ion binding"/>
    <property type="evidence" value="ECO:0007669"/>
    <property type="project" value="UniProtKB-KW"/>
</dbReference>
<dbReference type="PANTHER" id="PTHR30426:SF0">
    <property type="entry name" value="4-HYDROXY-3-METHYLBUT-2-ENYL DIPHOSPHATE REDUCTASE"/>
    <property type="match status" value="1"/>
</dbReference>